<dbReference type="Pfam" id="PF23132">
    <property type="entry name" value="DUF7049"/>
    <property type="match status" value="1"/>
</dbReference>
<dbReference type="EMBL" id="CP136894">
    <property type="protein sequence ID" value="WOL08172.1"/>
    <property type="molecule type" value="Genomic_DNA"/>
</dbReference>
<keyword evidence="2" id="KW-0805">Transcription regulation</keyword>
<evidence type="ECO:0000313" key="8">
    <source>
        <dbReference type="Proteomes" id="UP001327560"/>
    </source>
</evidence>
<evidence type="ECO:0000256" key="2">
    <source>
        <dbReference type="ARBA" id="ARBA00023015"/>
    </source>
</evidence>
<evidence type="ECO:0000256" key="3">
    <source>
        <dbReference type="ARBA" id="ARBA00023163"/>
    </source>
</evidence>
<dbReference type="PANTHER" id="PTHR46665:SF1">
    <property type="entry name" value="SPERMATOGENESIS- AND OOGENESIS-SPECIFIC BASIC HELIX-LOOP-HELIX-CONTAINING PROTEIN 1"/>
    <property type="match status" value="1"/>
</dbReference>
<dbReference type="Proteomes" id="UP001327560">
    <property type="component" value="Chromosome 5"/>
</dbReference>
<evidence type="ECO:0000313" key="7">
    <source>
        <dbReference type="EMBL" id="WOL08172.1"/>
    </source>
</evidence>
<dbReference type="GO" id="GO:0046983">
    <property type="term" value="F:protein dimerization activity"/>
    <property type="evidence" value="ECO:0007669"/>
    <property type="project" value="InterPro"/>
</dbReference>
<dbReference type="AlphaFoldDB" id="A0AAQ3KGB4"/>
<evidence type="ECO:0000256" key="4">
    <source>
        <dbReference type="SAM" id="Coils"/>
    </source>
</evidence>
<dbReference type="Pfam" id="PF23133">
    <property type="entry name" value="DUF7050"/>
    <property type="match status" value="1"/>
</dbReference>
<gene>
    <name evidence="7" type="ORF">Cni_G16924</name>
</gene>
<evidence type="ECO:0000256" key="1">
    <source>
        <dbReference type="ARBA" id="ARBA00005510"/>
    </source>
</evidence>
<reference evidence="7 8" key="1">
    <citation type="submission" date="2023-10" db="EMBL/GenBank/DDBJ databases">
        <title>Chromosome-scale genome assembly provides insights into flower coloration mechanisms of Canna indica.</title>
        <authorList>
            <person name="Li C."/>
        </authorList>
    </citation>
    <scope>NUCLEOTIDE SEQUENCE [LARGE SCALE GENOMIC DNA]</scope>
    <source>
        <tissue evidence="7">Flower</tissue>
    </source>
</reference>
<comment type="similarity">
    <text evidence="1">Belongs to the bHLH protein family.</text>
</comment>
<keyword evidence="8" id="KW-1185">Reference proteome</keyword>
<dbReference type="Pfam" id="PF00010">
    <property type="entry name" value="HLH"/>
    <property type="match status" value="1"/>
</dbReference>
<evidence type="ECO:0000256" key="5">
    <source>
        <dbReference type="SAM" id="MobiDB-lite"/>
    </source>
</evidence>
<keyword evidence="4" id="KW-0175">Coiled coil</keyword>
<dbReference type="SMART" id="SM00353">
    <property type="entry name" value="HLH"/>
    <property type="match status" value="1"/>
</dbReference>
<dbReference type="InterPro" id="IPR055477">
    <property type="entry name" value="DUF7049"/>
</dbReference>
<dbReference type="Gene3D" id="4.10.280.10">
    <property type="entry name" value="Helix-loop-helix DNA-binding domain"/>
    <property type="match status" value="1"/>
</dbReference>
<dbReference type="InterPro" id="IPR011598">
    <property type="entry name" value="bHLH_dom"/>
</dbReference>
<protein>
    <submittedName>
        <fullName evidence="7">Transcription factor bHLH041</fullName>
    </submittedName>
</protein>
<feature type="domain" description="BHLH" evidence="6">
    <location>
        <begin position="246"/>
        <end position="295"/>
    </location>
</feature>
<dbReference type="CDD" id="cd11393">
    <property type="entry name" value="bHLH_AtbHLH_like"/>
    <property type="match status" value="1"/>
</dbReference>
<feature type="region of interest" description="Disordered" evidence="5">
    <location>
        <begin position="75"/>
        <end position="107"/>
    </location>
</feature>
<dbReference type="PANTHER" id="PTHR46665">
    <property type="entry name" value="TRANSCRIPTION FACTOR BHLH041-RELATED-RELATED"/>
    <property type="match status" value="1"/>
</dbReference>
<dbReference type="InterPro" id="IPR055478">
    <property type="entry name" value="DUF7050"/>
</dbReference>
<dbReference type="SUPFAM" id="SSF47459">
    <property type="entry name" value="HLH, helix-loop-helix DNA-binding domain"/>
    <property type="match status" value="1"/>
</dbReference>
<accession>A0AAQ3KGB4</accession>
<proteinExistence type="inferred from homology"/>
<name>A0AAQ3KGB4_9LILI</name>
<sequence>MNVQRQFYQEAGIKAAVFVGCRSGEIELGMMMPPNMNMQTSIQQVFSEDYLVQHYSQLRDQSLLEYPRSGEQLIAAPDKSRLSSSSSSLRSLSVGSPDTSPRPLHANKASASFVPDEIAEQALLSPHHINIYDQFPASMCSPDEAMTRAMLAVISSMPSSSPPPPLMYQKVLQQQQQQHQKYQRHGRIGERAGAFRAYNALMLAPKLEAELSLPGQRMIKTGINFLRRISLMKMEAQMQEQYRPTSNQLHHMISERRRREKLNENFQALRLLLPPGSKKDKASVLANTKNYLNSLKAQIKELEERNQTLEMQLQAADDEATDDSNERVQVQVSRAAASTSEAQEINLKLIVREECEMIDLVFRVLGCLKEMRDVVTLVSMEASTRSPPSNAVGRANLRMQIKDGEWDEESFKEAVTKAVNYVLEEGGTASPS</sequence>
<keyword evidence="3" id="KW-0804">Transcription</keyword>
<dbReference type="InterPro" id="IPR044658">
    <property type="entry name" value="bHLH92/bHLH041-like"/>
</dbReference>
<dbReference type="InterPro" id="IPR036638">
    <property type="entry name" value="HLH_DNA-bd_sf"/>
</dbReference>
<dbReference type="InterPro" id="IPR045239">
    <property type="entry name" value="bHLH95_bHLH"/>
</dbReference>
<evidence type="ECO:0000259" key="6">
    <source>
        <dbReference type="PROSITE" id="PS50888"/>
    </source>
</evidence>
<dbReference type="PROSITE" id="PS50888">
    <property type="entry name" value="BHLH"/>
    <property type="match status" value="1"/>
</dbReference>
<organism evidence="7 8">
    <name type="scientific">Canna indica</name>
    <name type="common">Indian-shot</name>
    <dbReference type="NCBI Taxonomy" id="4628"/>
    <lineage>
        <taxon>Eukaryota</taxon>
        <taxon>Viridiplantae</taxon>
        <taxon>Streptophyta</taxon>
        <taxon>Embryophyta</taxon>
        <taxon>Tracheophyta</taxon>
        <taxon>Spermatophyta</taxon>
        <taxon>Magnoliopsida</taxon>
        <taxon>Liliopsida</taxon>
        <taxon>Zingiberales</taxon>
        <taxon>Cannaceae</taxon>
        <taxon>Canna</taxon>
    </lineage>
</organism>
<feature type="coiled-coil region" evidence="4">
    <location>
        <begin position="285"/>
        <end position="326"/>
    </location>
</feature>
<feature type="compositionally biased region" description="Low complexity" evidence="5">
    <location>
        <begin position="82"/>
        <end position="93"/>
    </location>
</feature>